<organism evidence="2 3">
    <name type="scientific">Apiosordaria backusii</name>
    <dbReference type="NCBI Taxonomy" id="314023"/>
    <lineage>
        <taxon>Eukaryota</taxon>
        <taxon>Fungi</taxon>
        <taxon>Dikarya</taxon>
        <taxon>Ascomycota</taxon>
        <taxon>Pezizomycotina</taxon>
        <taxon>Sordariomycetes</taxon>
        <taxon>Sordariomycetidae</taxon>
        <taxon>Sordariales</taxon>
        <taxon>Lasiosphaeriaceae</taxon>
        <taxon>Apiosordaria</taxon>
    </lineage>
</organism>
<name>A0AA40AXQ0_9PEZI</name>
<evidence type="ECO:0000313" key="3">
    <source>
        <dbReference type="Proteomes" id="UP001172159"/>
    </source>
</evidence>
<accession>A0AA40AXQ0</accession>
<keyword evidence="3" id="KW-1185">Reference proteome</keyword>
<dbReference type="AlphaFoldDB" id="A0AA40AXQ0"/>
<sequence length="316" mass="34151">MWRATSNGWLRPVTGSPYACFFSGGWFEANQNNAVSYSLISQPINMNLIEHHVLDVVDGQMRLEGSGAQVSQTCTMAGKGRHGRASGFLRQGPPVKRSDRGRFDSSLSRLPAAAATGSKPRRHSATIGDVESAEAERPGGTAGMRRAVRYHRAGSYLRRVSPQIQPSHLGLQPSIPGTCILHKPNLNFAAASIWSCCEKSVNIHFVYALNSLSAANTVRAELVRFPPQGPLKLIVNGVITLHHLIWCFGHMLFDVKTCADFGYLTRVLQASNGLSNFIHGSPLKGSTGLGPLRPEKTSEKSSVSDAHSDQIVALGL</sequence>
<dbReference type="EMBL" id="JAUKTV010000011">
    <property type="protein sequence ID" value="KAK0723911.1"/>
    <property type="molecule type" value="Genomic_DNA"/>
</dbReference>
<evidence type="ECO:0000313" key="2">
    <source>
        <dbReference type="EMBL" id="KAK0723911.1"/>
    </source>
</evidence>
<gene>
    <name evidence="2" type="ORF">B0T21DRAFT_395332</name>
</gene>
<feature type="region of interest" description="Disordered" evidence="1">
    <location>
        <begin position="286"/>
        <end position="308"/>
    </location>
</feature>
<protein>
    <submittedName>
        <fullName evidence="2">Uncharacterized protein</fullName>
    </submittedName>
</protein>
<evidence type="ECO:0000256" key="1">
    <source>
        <dbReference type="SAM" id="MobiDB-lite"/>
    </source>
</evidence>
<dbReference type="Proteomes" id="UP001172159">
    <property type="component" value="Unassembled WGS sequence"/>
</dbReference>
<proteinExistence type="predicted"/>
<feature type="region of interest" description="Disordered" evidence="1">
    <location>
        <begin position="77"/>
        <end position="142"/>
    </location>
</feature>
<comment type="caution">
    <text evidence="2">The sequence shown here is derived from an EMBL/GenBank/DDBJ whole genome shotgun (WGS) entry which is preliminary data.</text>
</comment>
<reference evidence="2" key="1">
    <citation type="submission" date="2023-06" db="EMBL/GenBank/DDBJ databases">
        <title>Genome-scale phylogeny and comparative genomics of the fungal order Sordariales.</title>
        <authorList>
            <consortium name="Lawrence Berkeley National Laboratory"/>
            <person name="Hensen N."/>
            <person name="Bonometti L."/>
            <person name="Westerberg I."/>
            <person name="Brannstrom I.O."/>
            <person name="Guillou S."/>
            <person name="Cros-Aarteil S."/>
            <person name="Calhoun S."/>
            <person name="Haridas S."/>
            <person name="Kuo A."/>
            <person name="Mondo S."/>
            <person name="Pangilinan J."/>
            <person name="Riley R."/>
            <person name="Labutti K."/>
            <person name="Andreopoulos B."/>
            <person name="Lipzen A."/>
            <person name="Chen C."/>
            <person name="Yanf M."/>
            <person name="Daum C."/>
            <person name="Ng V."/>
            <person name="Clum A."/>
            <person name="Steindorff A."/>
            <person name="Ohm R."/>
            <person name="Martin F."/>
            <person name="Silar P."/>
            <person name="Natvig D."/>
            <person name="Lalanne C."/>
            <person name="Gautier V."/>
            <person name="Ament-Velasquez S.L."/>
            <person name="Kruys A."/>
            <person name="Hutchinson M.I."/>
            <person name="Powell A.J."/>
            <person name="Barry K."/>
            <person name="Miller A.N."/>
            <person name="Grigoriev I.V."/>
            <person name="Debuchy R."/>
            <person name="Gladieux P."/>
            <person name="Thoren M.H."/>
            <person name="Johannesson H."/>
        </authorList>
    </citation>
    <scope>NUCLEOTIDE SEQUENCE</scope>
    <source>
        <strain evidence="2">CBS 540.89</strain>
    </source>
</reference>